<gene>
    <name evidence="1" type="ORF">PR048_007970</name>
</gene>
<proteinExistence type="predicted"/>
<dbReference type="PANTHER" id="PTHR47018">
    <property type="entry name" value="CXC DOMAIN-CONTAINING PROTEIN-RELATED"/>
    <property type="match status" value="1"/>
</dbReference>
<accession>A0ABQ9HVR8</accession>
<protein>
    <submittedName>
        <fullName evidence="1">Uncharacterized protein</fullName>
    </submittedName>
</protein>
<evidence type="ECO:0000313" key="2">
    <source>
        <dbReference type="Proteomes" id="UP001159363"/>
    </source>
</evidence>
<name>A0ABQ9HVR8_9NEOP</name>
<dbReference type="EMBL" id="JARBHB010000003">
    <property type="protein sequence ID" value="KAJ8888479.1"/>
    <property type="molecule type" value="Genomic_DNA"/>
</dbReference>
<sequence length="613" mass="69927">MALFNLLPPEELILPRLESAPNIKEYDWLEQTSNLGERLNWAAYQSSFNRLIRKPITKMSMLPLFLESSNSPPMMLHSMNVDTECVKYLNPNQTPVLVDKFGVMVGGLHIAEAALRMAGHLLEGSAWVEMITKSEITTKGKAEGAFKVSHIKKARHIHDSSSIVISTKQERNPDVLDAFENDAFVTRKTERSFLAFALDHAHGQLNSVLKSDGGIVGLTQNIETLRRFMVAGLELARMLHLFEERHCYNKPQLRHHEETLSCREKFSKHVDAIVLAVEIVGNPFGVANGDLHRLDDHVVMGDKVAASIMAIEKEGQEQFQEFASNYIMSKEKVQKLSLKTDCALFSRLHIACQEREGNLDEFFRHENQPYPPSLCEYGFPRACNKADLIKALHNHIPTLLPPSEPSVDAKIFDGATVIHMIKPGDEQTFQEYIENKYLPYMEKQKNSVQCIDIVWDIYKSDSLKQGTRHSDLFFRQNVYREYKPCNHEEADTCIFLHVADAAKRGLPRVLIRATDTDVVAIGVSMYQDMGLEELWLSFGRRAFPEATDAFVAIYEGNLDSAMDKMEKFVIILYDRSCKKTLVNEARREMFRKKKRTMEMIPPTANALYLQAKR</sequence>
<organism evidence="1 2">
    <name type="scientific">Dryococelus australis</name>
    <dbReference type="NCBI Taxonomy" id="614101"/>
    <lineage>
        <taxon>Eukaryota</taxon>
        <taxon>Metazoa</taxon>
        <taxon>Ecdysozoa</taxon>
        <taxon>Arthropoda</taxon>
        <taxon>Hexapoda</taxon>
        <taxon>Insecta</taxon>
        <taxon>Pterygota</taxon>
        <taxon>Neoptera</taxon>
        <taxon>Polyneoptera</taxon>
        <taxon>Phasmatodea</taxon>
        <taxon>Verophasmatodea</taxon>
        <taxon>Anareolatae</taxon>
        <taxon>Phasmatidae</taxon>
        <taxon>Eurycanthinae</taxon>
        <taxon>Dryococelus</taxon>
    </lineage>
</organism>
<evidence type="ECO:0000313" key="1">
    <source>
        <dbReference type="EMBL" id="KAJ8888479.1"/>
    </source>
</evidence>
<dbReference type="Proteomes" id="UP001159363">
    <property type="component" value="Chromosome 3"/>
</dbReference>
<reference evidence="1 2" key="1">
    <citation type="submission" date="2023-02" db="EMBL/GenBank/DDBJ databases">
        <title>LHISI_Scaffold_Assembly.</title>
        <authorList>
            <person name="Stuart O.P."/>
            <person name="Cleave R."/>
            <person name="Magrath M.J.L."/>
            <person name="Mikheyev A.S."/>
        </authorList>
    </citation>
    <scope>NUCLEOTIDE SEQUENCE [LARGE SCALE GENOMIC DNA]</scope>
    <source>
        <strain evidence="1">Daus_M_001</strain>
        <tissue evidence="1">Leg muscle</tissue>
    </source>
</reference>
<comment type="caution">
    <text evidence="1">The sequence shown here is derived from an EMBL/GenBank/DDBJ whole genome shotgun (WGS) entry which is preliminary data.</text>
</comment>
<keyword evidence="2" id="KW-1185">Reference proteome</keyword>